<dbReference type="Proteomes" id="UP001107558">
    <property type="component" value="Chromosome 4"/>
</dbReference>
<keyword evidence="1" id="KW-0732">Signal</keyword>
<name>A0A9J6BEI5_POLVA</name>
<reference evidence="2" key="1">
    <citation type="submission" date="2021-03" db="EMBL/GenBank/DDBJ databases">
        <title>Chromosome level genome of the anhydrobiotic midge Polypedilum vanderplanki.</title>
        <authorList>
            <person name="Yoshida Y."/>
            <person name="Kikawada T."/>
            <person name="Gusev O."/>
        </authorList>
    </citation>
    <scope>NUCLEOTIDE SEQUENCE</scope>
    <source>
        <strain evidence="2">NIAS01</strain>
        <tissue evidence="2">Whole body or cell culture</tissue>
    </source>
</reference>
<feature type="chain" id="PRO_5039896469" evidence="1">
    <location>
        <begin position="22"/>
        <end position="742"/>
    </location>
</feature>
<evidence type="ECO:0000256" key="1">
    <source>
        <dbReference type="SAM" id="SignalP"/>
    </source>
</evidence>
<gene>
    <name evidence="2" type="ORF">PVAND_016244</name>
</gene>
<dbReference type="Gene3D" id="1.10.1380.10">
    <property type="entry name" value="Neutral endopeptidase , domain2"/>
    <property type="match status" value="1"/>
</dbReference>
<dbReference type="AlphaFoldDB" id="A0A9J6BEI5"/>
<evidence type="ECO:0000313" key="3">
    <source>
        <dbReference type="Proteomes" id="UP001107558"/>
    </source>
</evidence>
<evidence type="ECO:0000313" key="2">
    <source>
        <dbReference type="EMBL" id="KAG5668297.1"/>
    </source>
</evidence>
<dbReference type="EMBL" id="JADBJN010000004">
    <property type="protein sequence ID" value="KAG5668297.1"/>
    <property type="molecule type" value="Genomic_DNA"/>
</dbReference>
<dbReference type="SUPFAM" id="SSF55486">
    <property type="entry name" value="Metalloproteases ('zincins'), catalytic domain"/>
    <property type="match status" value="1"/>
</dbReference>
<proteinExistence type="predicted"/>
<feature type="signal peptide" evidence="1">
    <location>
        <begin position="1"/>
        <end position="21"/>
    </location>
</feature>
<organism evidence="2 3">
    <name type="scientific">Polypedilum vanderplanki</name>
    <name type="common">Sleeping chironomid midge</name>
    <dbReference type="NCBI Taxonomy" id="319348"/>
    <lineage>
        <taxon>Eukaryota</taxon>
        <taxon>Metazoa</taxon>
        <taxon>Ecdysozoa</taxon>
        <taxon>Arthropoda</taxon>
        <taxon>Hexapoda</taxon>
        <taxon>Insecta</taxon>
        <taxon>Pterygota</taxon>
        <taxon>Neoptera</taxon>
        <taxon>Endopterygota</taxon>
        <taxon>Diptera</taxon>
        <taxon>Nematocera</taxon>
        <taxon>Chironomoidea</taxon>
        <taxon>Chironomidae</taxon>
        <taxon>Chironominae</taxon>
        <taxon>Polypedilum</taxon>
        <taxon>Polypedilum</taxon>
    </lineage>
</organism>
<keyword evidence="3" id="KW-1185">Reference proteome</keyword>
<dbReference type="InterPro" id="IPR042089">
    <property type="entry name" value="Peptidase_M13_dom_2"/>
</dbReference>
<accession>A0A9J6BEI5</accession>
<protein>
    <submittedName>
        <fullName evidence="2">Uncharacterized protein</fullName>
    </submittedName>
</protein>
<comment type="caution">
    <text evidence="2">The sequence shown here is derived from an EMBL/GenBank/DDBJ whole genome shotgun (WGS) entry which is preliminary data.</text>
</comment>
<sequence>MNRSIKKFLILFLHLHHLISAQPSPYSFKNQFIGNYSNYVTAEEELSRNYCNNYWCTNDAHYLFTKSSQYPNVNPCVDFRNFTVDQVVQVDVPDDRLSYRGFAGIVQAKYYERQRKVVAAKFDPIKDENSRIIKIVKNTFNQCLKSKHALRHIQAHKDIVEHLQSLGGSPYLSKHIHFNRDKFNEATDYGIDDLWTNNVPNSFNEDELWIGEDFNVSRYFEVEPWFSFLLFFDLEIKRCENDMVCLKDPVYNEYNFNSNEEDDFVNYKELLRTLDDAFRMRPQLRKILVDEVYWPVVKRIRIFLKKRVHLYNEFVNRPSKIKIKNLQQLNAEKLKIDWLQVINSQLFEESKLTENDEILVEGGIELLQQLVNNLIETDKKIIADTFTLGFIYSHRYQIILRFHSDQDVFVQGTKHGQQRWISCLYKNSFVHHMQPALLVMYEQNREVWDRTLGDFDRDSVDERIDIVGSAEKLIEEAVDEFKREFLAERAPYLPVEVAADILFKLKNLKILIGLPKSILPISKLEKFYKNLKLTGNETFLRSLWEIEKYHQKLRNEPKTSWRRQIDQVVDTEPLFIKYSLEDGNILFISPNEVIYPKYHPLRPRFFNMATLFREVLTRMYLDIRDYLRKRYFIYLNPLSKTIDQITYTNYKNWLKNNTDLQIGANYLTNEQLYWVAFAVSKFTRFRKNKPSSIYNRNLLNSEYLHVFVKSEKAFQDAFKCNWTENDENLRKEFLNKLQKLRN</sequence>